<name>A0A432W7W8_9GAMM</name>
<evidence type="ECO:0000313" key="4">
    <source>
        <dbReference type="Proteomes" id="UP000288293"/>
    </source>
</evidence>
<dbReference type="Gene3D" id="3.40.710.10">
    <property type="entry name" value="DD-peptidase/beta-lactamase superfamily"/>
    <property type="match status" value="1"/>
</dbReference>
<dbReference type="Pfam" id="PF00144">
    <property type="entry name" value="Beta-lactamase"/>
    <property type="match status" value="1"/>
</dbReference>
<keyword evidence="1" id="KW-0732">Signal</keyword>
<dbReference type="SUPFAM" id="SSF56601">
    <property type="entry name" value="beta-lactamase/transpeptidase-like"/>
    <property type="match status" value="1"/>
</dbReference>
<accession>A0A432W7W8</accession>
<dbReference type="RefSeq" id="WP_126802935.1">
    <property type="nucleotide sequence ID" value="NZ_PIPL01000001.1"/>
</dbReference>
<dbReference type="PANTHER" id="PTHR46825:SF9">
    <property type="entry name" value="BETA-LACTAMASE-RELATED DOMAIN-CONTAINING PROTEIN"/>
    <property type="match status" value="1"/>
</dbReference>
<feature type="chain" id="PRO_5019356305" description="Beta-lactamase-related domain-containing protein" evidence="1">
    <location>
        <begin position="21"/>
        <end position="551"/>
    </location>
</feature>
<dbReference type="AlphaFoldDB" id="A0A432W7W8"/>
<dbReference type="InterPro" id="IPR050491">
    <property type="entry name" value="AmpC-like"/>
</dbReference>
<organism evidence="3 4">
    <name type="scientific">Aliidiomarina minuta</name>
    <dbReference type="NCBI Taxonomy" id="880057"/>
    <lineage>
        <taxon>Bacteria</taxon>
        <taxon>Pseudomonadati</taxon>
        <taxon>Pseudomonadota</taxon>
        <taxon>Gammaproteobacteria</taxon>
        <taxon>Alteromonadales</taxon>
        <taxon>Idiomarinaceae</taxon>
        <taxon>Aliidiomarina</taxon>
    </lineage>
</organism>
<keyword evidence="4" id="KW-1185">Reference proteome</keyword>
<protein>
    <recommendedName>
        <fullName evidence="2">Beta-lactamase-related domain-containing protein</fullName>
    </recommendedName>
</protein>
<evidence type="ECO:0000259" key="2">
    <source>
        <dbReference type="Pfam" id="PF00144"/>
    </source>
</evidence>
<dbReference type="Proteomes" id="UP000288293">
    <property type="component" value="Unassembled WGS sequence"/>
</dbReference>
<evidence type="ECO:0000256" key="1">
    <source>
        <dbReference type="SAM" id="SignalP"/>
    </source>
</evidence>
<dbReference type="InterPro" id="IPR001466">
    <property type="entry name" value="Beta-lactam-related"/>
</dbReference>
<feature type="domain" description="Beta-lactamase-related" evidence="2">
    <location>
        <begin position="35"/>
        <end position="350"/>
    </location>
</feature>
<dbReference type="PROSITE" id="PS51257">
    <property type="entry name" value="PROKAR_LIPOPROTEIN"/>
    <property type="match status" value="1"/>
</dbReference>
<proteinExistence type="predicted"/>
<reference evidence="3 4" key="1">
    <citation type="journal article" date="2011" name="Front. Microbiol.">
        <title>Genomic signatures of strain selection and enhancement in Bacillus atrophaeus var. globigii, a historical biowarfare simulant.</title>
        <authorList>
            <person name="Gibbons H.S."/>
            <person name="Broomall S.M."/>
            <person name="McNew L.A."/>
            <person name="Daligault H."/>
            <person name="Chapman C."/>
            <person name="Bruce D."/>
            <person name="Karavis M."/>
            <person name="Krepps M."/>
            <person name="McGregor P.A."/>
            <person name="Hong C."/>
            <person name="Park K.H."/>
            <person name="Akmal A."/>
            <person name="Feldman A."/>
            <person name="Lin J.S."/>
            <person name="Chang W.E."/>
            <person name="Higgs B.W."/>
            <person name="Demirev P."/>
            <person name="Lindquist J."/>
            <person name="Liem A."/>
            <person name="Fochler E."/>
            <person name="Read T.D."/>
            <person name="Tapia R."/>
            <person name="Johnson S."/>
            <person name="Bishop-Lilly K.A."/>
            <person name="Detter C."/>
            <person name="Han C."/>
            <person name="Sozhamannan S."/>
            <person name="Rosenzweig C.N."/>
            <person name="Skowronski E.W."/>
        </authorList>
    </citation>
    <scope>NUCLEOTIDE SEQUENCE [LARGE SCALE GENOMIC DNA]</scope>
    <source>
        <strain evidence="3 4">MLST1</strain>
    </source>
</reference>
<evidence type="ECO:0000313" key="3">
    <source>
        <dbReference type="EMBL" id="RUO26119.1"/>
    </source>
</evidence>
<gene>
    <name evidence="3" type="ORF">CWE09_05170</name>
</gene>
<dbReference type="OrthoDB" id="9799367at2"/>
<dbReference type="PANTHER" id="PTHR46825">
    <property type="entry name" value="D-ALANYL-D-ALANINE-CARBOXYPEPTIDASE/ENDOPEPTIDASE AMPH"/>
    <property type="match status" value="1"/>
</dbReference>
<dbReference type="EMBL" id="PIPL01000001">
    <property type="protein sequence ID" value="RUO26119.1"/>
    <property type="molecule type" value="Genomic_DNA"/>
</dbReference>
<sequence length="551" mass="61106">MRKLSITLSFSILFSITAGCASTPAEDRQQSQFENLLQQTYAADQPGAVVVISRDNQVVYSAARGMADIELDVPLTKEHILLLASLTKQYTAAAILQLAQQGHLTLDDTVAELLPDIELPDITVHQLLNHTSGIKSYTNIPGYWTDERMRRDLTTEQLIEVIMAEEADFAPGEDMRYNNSGYVLLGAIIEQLSDKPWYEYIAEDLLQPAGIEHTRFYPAADIVPGRVSGYDYQEGPVNTPWISMTQPHAAGALSATALDVDRWQRALHQGHIIDSEWLQLMTREDDISGSYGYGLVTGSLRGQPAVLHSGGVNGFSSFALWLPEQQLSVVVLSNYFLYQPDTQKTAFRLAAIALDQPFPIEKEVVQLSAEQLNKVTGTYEIESGTKRTLHLQDGQLISHREGGRSVPVEAVDENQFVLQNSLVYFETLSNQEGKVTGVNFYQLGEAEPEYAEKVSDSVETRLRIELDPEQMERLMGDYEIQPGFIISIATSNGQITGQATGQPAFPLYAEAEDVLYNDEHGIELRFELEADQPASGLVLHQAGQRIPASRL</sequence>
<dbReference type="InterPro" id="IPR012338">
    <property type="entry name" value="Beta-lactam/transpept-like"/>
</dbReference>
<feature type="signal peptide" evidence="1">
    <location>
        <begin position="1"/>
        <end position="20"/>
    </location>
</feature>
<comment type="caution">
    <text evidence="3">The sequence shown here is derived from an EMBL/GenBank/DDBJ whole genome shotgun (WGS) entry which is preliminary data.</text>
</comment>